<dbReference type="GO" id="GO:0005886">
    <property type="term" value="C:plasma membrane"/>
    <property type="evidence" value="ECO:0007669"/>
    <property type="project" value="UniProtKB-SubCell"/>
</dbReference>
<feature type="transmembrane region" description="Helical" evidence="7">
    <location>
        <begin position="63"/>
        <end position="87"/>
    </location>
</feature>
<comment type="caution">
    <text evidence="9">The sequence shown here is derived from an EMBL/GenBank/DDBJ whole genome shotgun (WGS) entry which is preliminary data.</text>
</comment>
<dbReference type="PANTHER" id="PTHR43045">
    <property type="entry name" value="SHIKIMATE TRANSPORTER"/>
    <property type="match status" value="1"/>
</dbReference>
<protein>
    <submittedName>
        <fullName evidence="9">MFS transporter</fullName>
    </submittedName>
</protein>
<evidence type="ECO:0000256" key="1">
    <source>
        <dbReference type="ARBA" id="ARBA00004651"/>
    </source>
</evidence>
<dbReference type="GO" id="GO:0022857">
    <property type="term" value="F:transmembrane transporter activity"/>
    <property type="evidence" value="ECO:0007669"/>
    <property type="project" value="InterPro"/>
</dbReference>
<dbReference type="RefSeq" id="WP_160953043.1">
    <property type="nucleotide sequence ID" value="NZ_WWEQ01000020.1"/>
</dbReference>
<evidence type="ECO:0000313" key="10">
    <source>
        <dbReference type="Proteomes" id="UP000469215"/>
    </source>
</evidence>
<feature type="domain" description="Major facilitator superfamily (MFS) profile" evidence="8">
    <location>
        <begin position="26"/>
        <end position="440"/>
    </location>
</feature>
<evidence type="ECO:0000256" key="4">
    <source>
        <dbReference type="ARBA" id="ARBA00022692"/>
    </source>
</evidence>
<feature type="transmembrane region" description="Helical" evidence="7">
    <location>
        <begin position="258"/>
        <end position="282"/>
    </location>
</feature>
<dbReference type="AlphaFoldDB" id="A0A6N9H7R3"/>
<keyword evidence="6 7" id="KW-0472">Membrane</keyword>
<name>A0A6N9H7R3_9MICO</name>
<feature type="transmembrane region" description="Helical" evidence="7">
    <location>
        <begin position="173"/>
        <end position="193"/>
    </location>
</feature>
<keyword evidence="5 7" id="KW-1133">Transmembrane helix</keyword>
<gene>
    <name evidence="9" type="ORF">GSY69_06420</name>
</gene>
<evidence type="ECO:0000256" key="7">
    <source>
        <dbReference type="SAM" id="Phobius"/>
    </source>
</evidence>
<dbReference type="PROSITE" id="PS50850">
    <property type="entry name" value="MFS"/>
    <property type="match status" value="1"/>
</dbReference>
<feature type="transmembrane region" description="Helical" evidence="7">
    <location>
        <begin position="99"/>
        <end position="120"/>
    </location>
</feature>
<dbReference type="Proteomes" id="UP000469215">
    <property type="component" value="Unassembled WGS sequence"/>
</dbReference>
<dbReference type="InterPro" id="IPR036259">
    <property type="entry name" value="MFS_trans_sf"/>
</dbReference>
<accession>A0A6N9H7R3</accession>
<dbReference type="PANTHER" id="PTHR43045:SF1">
    <property type="entry name" value="SHIKIMATE TRANSPORTER"/>
    <property type="match status" value="1"/>
</dbReference>
<dbReference type="InterPro" id="IPR011701">
    <property type="entry name" value="MFS"/>
</dbReference>
<evidence type="ECO:0000256" key="2">
    <source>
        <dbReference type="ARBA" id="ARBA00022448"/>
    </source>
</evidence>
<keyword evidence="10" id="KW-1185">Reference proteome</keyword>
<dbReference type="Gene3D" id="1.20.1250.20">
    <property type="entry name" value="MFS general substrate transporter like domains"/>
    <property type="match status" value="2"/>
</dbReference>
<feature type="transmembrane region" description="Helical" evidence="7">
    <location>
        <begin position="418"/>
        <end position="436"/>
    </location>
</feature>
<dbReference type="PROSITE" id="PS00217">
    <property type="entry name" value="SUGAR_TRANSPORT_2"/>
    <property type="match status" value="1"/>
</dbReference>
<evidence type="ECO:0000256" key="6">
    <source>
        <dbReference type="ARBA" id="ARBA00023136"/>
    </source>
</evidence>
<dbReference type="InterPro" id="IPR020846">
    <property type="entry name" value="MFS_dom"/>
</dbReference>
<keyword evidence="4 7" id="KW-0812">Transmembrane</keyword>
<feature type="transmembrane region" description="Helical" evidence="7">
    <location>
        <begin position="294"/>
        <end position="315"/>
    </location>
</feature>
<comment type="subcellular location">
    <subcellularLocation>
        <location evidence="1">Cell membrane</location>
        <topology evidence="1">Multi-pass membrane protein</topology>
    </subcellularLocation>
</comment>
<feature type="transmembrane region" description="Helical" evidence="7">
    <location>
        <begin position="324"/>
        <end position="342"/>
    </location>
</feature>
<dbReference type="InterPro" id="IPR005829">
    <property type="entry name" value="Sugar_transporter_CS"/>
</dbReference>
<dbReference type="CDD" id="cd17369">
    <property type="entry name" value="MFS_ShiA_like"/>
    <property type="match status" value="1"/>
</dbReference>
<feature type="transmembrane region" description="Helical" evidence="7">
    <location>
        <begin position="41"/>
        <end position="57"/>
    </location>
</feature>
<dbReference type="SUPFAM" id="SSF103473">
    <property type="entry name" value="MFS general substrate transporter"/>
    <property type="match status" value="1"/>
</dbReference>
<dbReference type="EMBL" id="WWEQ01000020">
    <property type="protein sequence ID" value="MYM19614.1"/>
    <property type="molecule type" value="Genomic_DNA"/>
</dbReference>
<feature type="transmembrane region" description="Helical" evidence="7">
    <location>
        <begin position="199"/>
        <end position="220"/>
    </location>
</feature>
<dbReference type="Pfam" id="PF07690">
    <property type="entry name" value="MFS_1"/>
    <property type="match status" value="1"/>
</dbReference>
<evidence type="ECO:0000256" key="5">
    <source>
        <dbReference type="ARBA" id="ARBA00022989"/>
    </source>
</evidence>
<evidence type="ECO:0000313" key="9">
    <source>
        <dbReference type="EMBL" id="MYM19614.1"/>
    </source>
</evidence>
<sequence>MAVTDPAIPTSRPTTSAHGAAAHRKLLTAGLIGSSIEWYDFFLYGTAAALVFPHVFFPHSSPLMGTLLSFSTFWAGFIARPIGGLVAGHYGDKVGRKPVVVAALIGMAVSTFVIGCLPGAGTIGEIAAVLLVSCRFVQGFACGGQWGGLALLMTESAGPKRRAFSGSFMQLGVPAGALLGSLVFTSTSLIFGSEALIAWAWRVPFWFTAALVPVVLYIQLKVEDSPEFKQLEAEVASERPAVAQAPLVEALRGHWKTIVLACGVMASTNCIFYISISGILSYGTVALHMNRNEMMVASMLSCLVGIATTPLAALASDRFGRRPIILIGGLGIGLWAPAYFALVNTGNLVLFGVALCVASVFQSMVYAPLAAYFGELFAPHIRFSGASMSYQLAAITISGGTPFLMTWLIASFGNTNGVVAMVVVTSVITIACTLALKETNPRAVRDDPHAVPGTNLYPQEPTKVLVADA</sequence>
<keyword evidence="2" id="KW-0813">Transport</keyword>
<feature type="transmembrane region" description="Helical" evidence="7">
    <location>
        <begin position="126"/>
        <end position="152"/>
    </location>
</feature>
<evidence type="ECO:0000259" key="8">
    <source>
        <dbReference type="PROSITE" id="PS50850"/>
    </source>
</evidence>
<dbReference type="PROSITE" id="PS00216">
    <property type="entry name" value="SUGAR_TRANSPORT_1"/>
    <property type="match status" value="1"/>
</dbReference>
<keyword evidence="3" id="KW-1003">Cell membrane</keyword>
<reference evidence="9 10" key="1">
    <citation type="submission" date="2020-01" db="EMBL/GenBank/DDBJ databases">
        <authorList>
            <person name="Deng T."/>
        </authorList>
    </citation>
    <scope>NUCLEOTIDE SEQUENCE [LARGE SCALE GENOMIC DNA]</scope>
    <source>
        <strain evidence="9 10">5221</strain>
    </source>
</reference>
<organism evidence="9 10">
    <name type="scientific">Brevibacterium rongguiense</name>
    <dbReference type="NCBI Taxonomy" id="2695267"/>
    <lineage>
        <taxon>Bacteria</taxon>
        <taxon>Bacillati</taxon>
        <taxon>Actinomycetota</taxon>
        <taxon>Actinomycetes</taxon>
        <taxon>Micrococcales</taxon>
        <taxon>Brevibacteriaceae</taxon>
        <taxon>Brevibacterium</taxon>
    </lineage>
</organism>
<feature type="transmembrane region" description="Helical" evidence="7">
    <location>
        <begin position="348"/>
        <end position="371"/>
    </location>
</feature>
<feature type="transmembrane region" description="Helical" evidence="7">
    <location>
        <begin position="392"/>
        <end position="412"/>
    </location>
</feature>
<evidence type="ECO:0000256" key="3">
    <source>
        <dbReference type="ARBA" id="ARBA00022475"/>
    </source>
</evidence>
<proteinExistence type="predicted"/>